<dbReference type="EMBL" id="FNFM01000010">
    <property type="protein sequence ID" value="SDK63710.1"/>
    <property type="molecule type" value="Genomic_DNA"/>
</dbReference>
<dbReference type="RefSeq" id="WP_092629949.1">
    <property type="nucleotide sequence ID" value="NZ_FNFM01000010.1"/>
</dbReference>
<dbReference type="Pfam" id="PF19844">
    <property type="entry name" value="DUF6319"/>
    <property type="match status" value="1"/>
</dbReference>
<evidence type="ECO:0000313" key="4">
    <source>
        <dbReference type="Proteomes" id="UP000199213"/>
    </source>
</evidence>
<reference evidence="3" key="1">
    <citation type="submission" date="2016-10" db="EMBL/GenBank/DDBJ databases">
        <authorList>
            <person name="de Groot N.N."/>
        </authorList>
    </citation>
    <scope>NUCLEOTIDE SEQUENCE [LARGE SCALE GENOMIC DNA]</scope>
    <source>
        <strain evidence="3">DSM 45460</strain>
    </source>
</reference>
<keyword evidence="4" id="KW-1185">Reference proteome</keyword>
<feature type="compositionally biased region" description="Low complexity" evidence="2">
    <location>
        <begin position="110"/>
        <end position="119"/>
    </location>
</feature>
<feature type="compositionally biased region" description="Polar residues" evidence="2">
    <location>
        <begin position="159"/>
        <end position="188"/>
    </location>
</feature>
<dbReference type="AlphaFoldDB" id="A0A1G9DIS8"/>
<dbReference type="InterPro" id="IPR046282">
    <property type="entry name" value="DUF6319"/>
</dbReference>
<organism evidence="3 4">
    <name type="scientific">Actinopolyspora mzabensis</name>
    <dbReference type="NCBI Taxonomy" id="995066"/>
    <lineage>
        <taxon>Bacteria</taxon>
        <taxon>Bacillati</taxon>
        <taxon>Actinomycetota</taxon>
        <taxon>Actinomycetes</taxon>
        <taxon>Actinopolysporales</taxon>
        <taxon>Actinopolysporaceae</taxon>
        <taxon>Actinopolyspora</taxon>
    </lineage>
</organism>
<feature type="compositionally biased region" description="Polar residues" evidence="2">
    <location>
        <begin position="124"/>
        <end position="140"/>
    </location>
</feature>
<sequence>MSEARALSSEQISGLREELDNGTTPTVWFTGSAVGVDAGRSGKVVAMDEPAEGEFLQVKPAGSKDVLSFSAAEVTLDKPAPKRKETGRAAKKKSTEDDQPHTPAEPAPAEPTATAFAATGDPGGTTNTAKDSGVNGHSTDTAGTSKRSGGSTSSSSAGEQSNKSESTGSKRNGTSRTSGGTAKNNSSRRPAGATIILTAGEDGQWSVEVSNGRKRVLRPTDVPASAVGQAAKALHEDVAQAVEPLLEAEREHQRARVEQLQRELDEAQRRLEELGTR</sequence>
<accession>A0A1G9DIS8</accession>
<gene>
    <name evidence="3" type="ORF">SAMN04487820_110120</name>
</gene>
<feature type="compositionally biased region" description="Basic and acidic residues" evidence="2">
    <location>
        <begin position="75"/>
        <end position="100"/>
    </location>
</feature>
<feature type="region of interest" description="Disordered" evidence="2">
    <location>
        <begin position="71"/>
        <end position="193"/>
    </location>
</feature>
<feature type="coiled-coil region" evidence="1">
    <location>
        <begin position="243"/>
        <end position="277"/>
    </location>
</feature>
<feature type="region of interest" description="Disordered" evidence="2">
    <location>
        <begin position="1"/>
        <end position="27"/>
    </location>
</feature>
<dbReference type="OrthoDB" id="4560653at2"/>
<protein>
    <recommendedName>
        <fullName evidence="5">Cell wall anchor protein</fullName>
    </recommendedName>
</protein>
<evidence type="ECO:0000256" key="2">
    <source>
        <dbReference type="SAM" id="MobiDB-lite"/>
    </source>
</evidence>
<keyword evidence="1" id="KW-0175">Coiled coil</keyword>
<evidence type="ECO:0008006" key="5">
    <source>
        <dbReference type="Google" id="ProtNLM"/>
    </source>
</evidence>
<evidence type="ECO:0000313" key="3">
    <source>
        <dbReference type="EMBL" id="SDK63710.1"/>
    </source>
</evidence>
<name>A0A1G9DIS8_ACTMZ</name>
<dbReference type="Proteomes" id="UP000199213">
    <property type="component" value="Unassembled WGS sequence"/>
</dbReference>
<proteinExistence type="predicted"/>
<feature type="compositionally biased region" description="Low complexity" evidence="2">
    <location>
        <begin position="141"/>
        <end position="158"/>
    </location>
</feature>
<evidence type="ECO:0000256" key="1">
    <source>
        <dbReference type="SAM" id="Coils"/>
    </source>
</evidence>